<evidence type="ECO:0000256" key="1">
    <source>
        <dbReference type="SAM" id="MobiDB-lite"/>
    </source>
</evidence>
<proteinExistence type="predicted"/>
<dbReference type="EMBL" id="BMVP01000012">
    <property type="protein sequence ID" value="GHB73904.1"/>
    <property type="molecule type" value="Genomic_DNA"/>
</dbReference>
<name>A0ABQ3F2I9_9ACTN</name>
<dbReference type="Proteomes" id="UP000642673">
    <property type="component" value="Unassembled WGS sequence"/>
</dbReference>
<organism evidence="2 3">
    <name type="scientific">Streptomyces cirratus</name>
    <dbReference type="NCBI Taxonomy" id="68187"/>
    <lineage>
        <taxon>Bacteria</taxon>
        <taxon>Bacillati</taxon>
        <taxon>Actinomycetota</taxon>
        <taxon>Actinomycetes</taxon>
        <taxon>Kitasatosporales</taxon>
        <taxon>Streptomycetaceae</taxon>
        <taxon>Streptomyces</taxon>
    </lineage>
</organism>
<comment type="caution">
    <text evidence="2">The sequence shown here is derived from an EMBL/GenBank/DDBJ whole genome shotgun (WGS) entry which is preliminary data.</text>
</comment>
<evidence type="ECO:0000313" key="2">
    <source>
        <dbReference type="EMBL" id="GHB73904.1"/>
    </source>
</evidence>
<sequence length="106" mass="10375">MAAQAVGSGGEFRVAAYGLTGGGDRGAGAVRGVEVHEPLYGARGVGDAGVILGAGVIRGAAAARGRRGRGAHEVAVHASGGRPLRPSAVKEEATSVSHSTSSRKSS</sequence>
<gene>
    <name evidence="2" type="ORF">GCM10010347_50170</name>
</gene>
<feature type="compositionally biased region" description="Low complexity" evidence="1">
    <location>
        <begin position="95"/>
        <end position="106"/>
    </location>
</feature>
<evidence type="ECO:0000313" key="3">
    <source>
        <dbReference type="Proteomes" id="UP000642673"/>
    </source>
</evidence>
<reference evidence="3" key="1">
    <citation type="journal article" date="2019" name="Int. J. Syst. Evol. Microbiol.">
        <title>The Global Catalogue of Microorganisms (GCM) 10K type strain sequencing project: providing services to taxonomists for standard genome sequencing and annotation.</title>
        <authorList>
            <consortium name="The Broad Institute Genomics Platform"/>
            <consortium name="The Broad Institute Genome Sequencing Center for Infectious Disease"/>
            <person name="Wu L."/>
            <person name="Ma J."/>
        </authorList>
    </citation>
    <scope>NUCLEOTIDE SEQUENCE [LARGE SCALE GENOMIC DNA]</scope>
    <source>
        <strain evidence="3">JCM 4738</strain>
    </source>
</reference>
<protein>
    <submittedName>
        <fullName evidence="2">Uncharacterized protein</fullName>
    </submittedName>
</protein>
<accession>A0ABQ3F2I9</accession>
<keyword evidence="3" id="KW-1185">Reference proteome</keyword>
<feature type="region of interest" description="Disordered" evidence="1">
    <location>
        <begin position="62"/>
        <end position="106"/>
    </location>
</feature>